<feature type="compositionally biased region" description="Low complexity" evidence="1">
    <location>
        <begin position="54"/>
        <end position="63"/>
    </location>
</feature>
<evidence type="ECO:0000313" key="3">
    <source>
        <dbReference type="Proteomes" id="UP001649230"/>
    </source>
</evidence>
<name>A0ABY3SKS1_9BACL</name>
<organism evidence="2 3">
    <name type="scientific">Paenibacillus hexagrammi</name>
    <dbReference type="NCBI Taxonomy" id="2908839"/>
    <lineage>
        <taxon>Bacteria</taxon>
        <taxon>Bacillati</taxon>
        <taxon>Bacillota</taxon>
        <taxon>Bacilli</taxon>
        <taxon>Bacillales</taxon>
        <taxon>Paenibacillaceae</taxon>
        <taxon>Paenibacillus</taxon>
    </lineage>
</organism>
<reference evidence="2 3" key="1">
    <citation type="journal article" date="2024" name="Int. J. Syst. Evol. Microbiol.">
        <title>Paenibacillus hexagrammi sp. nov., a novel bacterium isolated from the gut content of Hexagrammos agrammus.</title>
        <authorList>
            <person name="Jung H.K."/>
            <person name="Kim D.G."/>
            <person name="Zin H."/>
            <person name="Park J."/>
            <person name="Jung H."/>
            <person name="Kim Y.O."/>
            <person name="Kong H.J."/>
            <person name="Kim J.W."/>
            <person name="Kim Y.S."/>
        </authorList>
    </citation>
    <scope>NUCLEOTIDE SEQUENCE [LARGE SCALE GENOMIC DNA]</scope>
    <source>
        <strain evidence="2 3">YPD9-1</strain>
    </source>
</reference>
<protein>
    <submittedName>
        <fullName evidence="2">Uncharacterized protein</fullName>
    </submittedName>
</protein>
<proteinExistence type="predicted"/>
<dbReference type="Proteomes" id="UP001649230">
    <property type="component" value="Chromosome"/>
</dbReference>
<sequence length="122" mass="13760">MEKTAEYTQCYEASKLRTAVLEKQLKQAEAEYAAMQAKREELMRRSQKMESHAASRSCSSSNAFPGLETGSALRGFQRIEDMIKHKEAQFELEQSMKAEAAAAREALVLEQLTRLRSNAKQG</sequence>
<keyword evidence="3" id="KW-1185">Reference proteome</keyword>
<dbReference type="EMBL" id="CP090978">
    <property type="protein sequence ID" value="UJF33582.1"/>
    <property type="molecule type" value="Genomic_DNA"/>
</dbReference>
<evidence type="ECO:0000313" key="2">
    <source>
        <dbReference type="EMBL" id="UJF33582.1"/>
    </source>
</evidence>
<feature type="compositionally biased region" description="Basic and acidic residues" evidence="1">
    <location>
        <begin position="43"/>
        <end position="53"/>
    </location>
</feature>
<dbReference type="RefSeq" id="WP_235119955.1">
    <property type="nucleotide sequence ID" value="NZ_CP090978.1"/>
</dbReference>
<accession>A0ABY3SKS1</accession>
<evidence type="ECO:0000256" key="1">
    <source>
        <dbReference type="SAM" id="MobiDB-lite"/>
    </source>
</evidence>
<feature type="region of interest" description="Disordered" evidence="1">
    <location>
        <begin position="43"/>
        <end position="64"/>
    </location>
</feature>
<gene>
    <name evidence="2" type="ORF">L0M14_29510</name>
</gene>